<dbReference type="KEGG" id="cgt:cgR_1894"/>
<protein>
    <recommendedName>
        <fullName evidence="2">Portal protein</fullName>
    </recommendedName>
</protein>
<evidence type="ECO:0000313" key="1">
    <source>
        <dbReference type="EMBL" id="BAF54889.1"/>
    </source>
</evidence>
<gene>
    <name evidence="1" type="ordered locus">cgR_1894</name>
</gene>
<dbReference type="Proteomes" id="UP000006698">
    <property type="component" value="Chromosome"/>
</dbReference>
<evidence type="ECO:0008006" key="2">
    <source>
        <dbReference type="Google" id="ProtNLM"/>
    </source>
</evidence>
<dbReference type="InterPro" id="IPR009279">
    <property type="entry name" value="Portal_Mu"/>
</dbReference>
<proteinExistence type="predicted"/>
<organism evidence="1">
    <name type="scientific">Corynebacterium glutamicum (strain R)</name>
    <dbReference type="NCBI Taxonomy" id="340322"/>
    <lineage>
        <taxon>Bacteria</taxon>
        <taxon>Bacillati</taxon>
        <taxon>Actinomycetota</taxon>
        <taxon>Actinomycetes</taxon>
        <taxon>Mycobacteriales</taxon>
        <taxon>Corynebacteriaceae</taxon>
        <taxon>Corynebacterium</taxon>
    </lineage>
</organism>
<accession>A0AB72VBR4</accession>
<sequence length="404" mass="44245">MREQSAKIGQVESAFRKPIEQAKWELDPNGAPNFIVNAVSSDLRLPIKGQDGQVPRRNGKVSFDEHLVQGLDAVFTGVAFFEQVYEPRGGHERLRKLALRPNETIQRIHTAEDGGLVGITQRGINGRDDVFIPIDRLVCYSFQKSGASWEGRSVLRPAWKHYLEVHKLEALQSVVMQRNGLGHPVYTGSSLTDVNFRDAELAAGEEMAKSVSSGETDGNAVPAGASLDFKGTSGSLPDIGSVITHHNNQIALTVNATHLNLNNQGGSYGMAETMLGEFVNNLQSTASWFAKNFTQHVIEDLVSMTFPDYDGPVPMLQVPKIQMNNAVNLAVVGDLAAKGLITKEPNAESWVRSLLNMPAARPLKEAIEAKKYLREIEEENGVTLGDDPQPSATVLGRVKSLWKR</sequence>
<reference evidence="1" key="1">
    <citation type="journal article" date="2007" name="Microbiology">
        <title>Comparative analysis of the Corynebacterium glutamicum group and complete genome sequence of strain R.</title>
        <authorList>
            <person name="Yukawa H."/>
            <person name="Omumasaba C.A."/>
            <person name="Nonaka H."/>
            <person name="Kos P."/>
            <person name="Okai N."/>
            <person name="Suzuki N."/>
            <person name="Suda M."/>
            <person name="Tsuge Y."/>
            <person name="Watanabe J."/>
            <person name="Ikeda Y."/>
            <person name="Vertes A.A."/>
            <person name="Inui M."/>
        </authorList>
    </citation>
    <scope>NUCLEOTIDE SEQUENCE</scope>
    <source>
        <strain evidence="1">R</strain>
    </source>
</reference>
<dbReference type="EMBL" id="AP009044">
    <property type="protein sequence ID" value="BAF54889.1"/>
    <property type="molecule type" value="Genomic_DNA"/>
</dbReference>
<dbReference type="Pfam" id="PF06074">
    <property type="entry name" value="Portal_Mu"/>
    <property type="match status" value="1"/>
</dbReference>
<dbReference type="AlphaFoldDB" id="A0AB72VBR4"/>
<name>A0AB72VBR4_CORGB</name>